<accession>A0A3N8QD89</accession>
<gene>
    <name evidence="1" type="ORF">DF051_02890</name>
</gene>
<evidence type="ECO:0000313" key="1">
    <source>
        <dbReference type="EMBL" id="RQT21787.1"/>
    </source>
</evidence>
<organism evidence="1 2">
    <name type="scientific">Burkholderia contaminans</name>
    <dbReference type="NCBI Taxonomy" id="488447"/>
    <lineage>
        <taxon>Bacteria</taxon>
        <taxon>Pseudomonadati</taxon>
        <taxon>Pseudomonadota</taxon>
        <taxon>Betaproteobacteria</taxon>
        <taxon>Burkholderiales</taxon>
        <taxon>Burkholderiaceae</taxon>
        <taxon>Burkholderia</taxon>
        <taxon>Burkholderia cepacia complex</taxon>
    </lineage>
</organism>
<protein>
    <recommendedName>
        <fullName evidence="3">DUF3077 domain-containing protein</fullName>
    </recommendedName>
</protein>
<sequence length="112" mass="11905">MSETKRDHLEPGFRGALTCDHFELDSVGEHAVIPSNLIGDVNRAADAISTIARLVHNSLCEPGMSGAEPLGLSAHLGLLNAADLIGKYLRDAAAGMHDCARGFVERSPEVTR</sequence>
<evidence type="ECO:0008006" key="3">
    <source>
        <dbReference type="Google" id="ProtNLM"/>
    </source>
</evidence>
<comment type="caution">
    <text evidence="1">The sequence shown here is derived from an EMBL/GenBank/DDBJ whole genome shotgun (WGS) entry which is preliminary data.</text>
</comment>
<dbReference type="RefSeq" id="WP_124576021.1">
    <property type="nucleotide sequence ID" value="NZ_QTQV01000001.1"/>
</dbReference>
<evidence type="ECO:0000313" key="2">
    <source>
        <dbReference type="Proteomes" id="UP000277921"/>
    </source>
</evidence>
<dbReference type="Proteomes" id="UP000277921">
    <property type="component" value="Unassembled WGS sequence"/>
</dbReference>
<dbReference type="EMBL" id="QTQV01000001">
    <property type="protein sequence ID" value="RQT21787.1"/>
    <property type="molecule type" value="Genomic_DNA"/>
</dbReference>
<proteinExistence type="predicted"/>
<dbReference type="AlphaFoldDB" id="A0A3N8QD89"/>
<name>A0A3N8QD89_9BURK</name>
<reference evidence="1 2" key="1">
    <citation type="submission" date="2018-08" db="EMBL/GenBank/DDBJ databases">
        <title>Comparative analysis of Burkholderia isolates from Puerto Rico.</title>
        <authorList>
            <person name="Hall C."/>
            <person name="Sahl J."/>
            <person name="Wagner D."/>
        </authorList>
    </citation>
    <scope>NUCLEOTIDE SEQUENCE [LARGE SCALE GENOMIC DNA]</scope>
    <source>
        <strain evidence="1 2">Bp9025</strain>
    </source>
</reference>